<name>A0ABP9BTD0_9ACTN</name>
<protein>
    <submittedName>
        <fullName evidence="2">Uncharacterized protein</fullName>
    </submittedName>
</protein>
<reference evidence="3" key="1">
    <citation type="journal article" date="2019" name="Int. J. Syst. Evol. Microbiol.">
        <title>The Global Catalogue of Microorganisms (GCM) 10K type strain sequencing project: providing services to taxonomists for standard genome sequencing and annotation.</title>
        <authorList>
            <consortium name="The Broad Institute Genomics Platform"/>
            <consortium name="The Broad Institute Genome Sequencing Center for Infectious Disease"/>
            <person name="Wu L."/>
            <person name="Ma J."/>
        </authorList>
    </citation>
    <scope>NUCLEOTIDE SEQUENCE [LARGE SCALE GENOMIC DNA]</scope>
    <source>
        <strain evidence="3">JCM 18081</strain>
    </source>
</reference>
<evidence type="ECO:0000313" key="2">
    <source>
        <dbReference type="EMBL" id="GAA4799012.1"/>
    </source>
</evidence>
<keyword evidence="3" id="KW-1185">Reference proteome</keyword>
<comment type="caution">
    <text evidence="2">The sequence shown here is derived from an EMBL/GenBank/DDBJ whole genome shotgun (WGS) entry which is preliminary data.</text>
</comment>
<dbReference type="Proteomes" id="UP001501265">
    <property type="component" value="Unassembled WGS sequence"/>
</dbReference>
<evidence type="ECO:0000313" key="3">
    <source>
        <dbReference type="Proteomes" id="UP001501265"/>
    </source>
</evidence>
<proteinExistence type="predicted"/>
<accession>A0ABP9BTD0</accession>
<organism evidence="2 3">
    <name type="scientific">Streptomyces ziwulingensis</name>
    <dbReference type="NCBI Taxonomy" id="1045501"/>
    <lineage>
        <taxon>Bacteria</taxon>
        <taxon>Bacillati</taxon>
        <taxon>Actinomycetota</taxon>
        <taxon>Actinomycetes</taxon>
        <taxon>Kitasatosporales</taxon>
        <taxon>Streptomycetaceae</taxon>
        <taxon>Streptomyces</taxon>
    </lineage>
</organism>
<sequence length="75" mass="7718">MATDDRGDPAAPELTEPEGASPAPPAPLPRPLCDLTADGPSPLPTGTLSWLSHGATRSRPHRKWPAGIDPGGSPF</sequence>
<gene>
    <name evidence="2" type="ORF">GCM10023220_28770</name>
</gene>
<feature type="region of interest" description="Disordered" evidence="1">
    <location>
        <begin position="1"/>
        <end position="75"/>
    </location>
</feature>
<dbReference type="EMBL" id="BAABIG010000024">
    <property type="protein sequence ID" value="GAA4799012.1"/>
    <property type="molecule type" value="Genomic_DNA"/>
</dbReference>
<evidence type="ECO:0000256" key="1">
    <source>
        <dbReference type="SAM" id="MobiDB-lite"/>
    </source>
</evidence>